<reference evidence="3" key="1">
    <citation type="submission" date="2013-02" db="EMBL/GenBank/DDBJ databases">
        <authorList>
            <person name="Hughes D."/>
        </authorList>
    </citation>
    <scope>NUCLEOTIDE SEQUENCE</scope>
    <source>
        <strain>Durham</strain>
        <strain evidence="3">NC isolate 2 -- Noor lab</strain>
    </source>
</reference>
<dbReference type="EMBL" id="CAQQ02066579">
    <property type="status" value="NOT_ANNOTATED_CDS"/>
    <property type="molecule type" value="Genomic_DNA"/>
</dbReference>
<dbReference type="EMBL" id="CAQQ02066580">
    <property type="status" value="NOT_ANNOTATED_CDS"/>
    <property type="molecule type" value="Genomic_DNA"/>
</dbReference>
<name>T1H4E9_MEGSC</name>
<feature type="compositionally biased region" description="Polar residues" evidence="1">
    <location>
        <begin position="140"/>
        <end position="159"/>
    </location>
</feature>
<reference evidence="2" key="2">
    <citation type="submission" date="2015-06" db="UniProtKB">
        <authorList>
            <consortium name="EnsemblMetazoa"/>
        </authorList>
    </citation>
    <scope>IDENTIFICATION</scope>
</reference>
<organism evidence="2 3">
    <name type="scientific">Megaselia scalaris</name>
    <name type="common">Humpbacked fly</name>
    <name type="synonym">Phora scalaris</name>
    <dbReference type="NCBI Taxonomy" id="36166"/>
    <lineage>
        <taxon>Eukaryota</taxon>
        <taxon>Metazoa</taxon>
        <taxon>Ecdysozoa</taxon>
        <taxon>Arthropoda</taxon>
        <taxon>Hexapoda</taxon>
        <taxon>Insecta</taxon>
        <taxon>Pterygota</taxon>
        <taxon>Neoptera</taxon>
        <taxon>Endopterygota</taxon>
        <taxon>Diptera</taxon>
        <taxon>Brachycera</taxon>
        <taxon>Muscomorpha</taxon>
        <taxon>Platypezoidea</taxon>
        <taxon>Phoridae</taxon>
        <taxon>Megaseliini</taxon>
        <taxon>Megaselia</taxon>
    </lineage>
</organism>
<keyword evidence="3" id="KW-1185">Reference proteome</keyword>
<dbReference type="Proteomes" id="UP000015102">
    <property type="component" value="Unassembled WGS sequence"/>
</dbReference>
<dbReference type="AlphaFoldDB" id="T1H4E9"/>
<evidence type="ECO:0000313" key="3">
    <source>
        <dbReference type="Proteomes" id="UP000015102"/>
    </source>
</evidence>
<sequence length="331" mass="37042">MKTAVKTVKEGSKTVYKDIKSKIRDINTNQSSHFHSHISNSHHSGMDTLSQTSMSCDFSSPSSPINSKKYFSQSSPVSNNSSDEVLSSNFVHLHPNGVSNDSPSQNLSPASSFGSLNFNLTQELQDHPLFQSPKVDRSLKPSSSFDMNQGKSGRCQHSSAPAIIPRSNTTAAKPAQKSTFFVNDSVIDKPPTKPTPPVPPRRHHNNVASSTNDLIKLETNCNNNVDRTDYNNLHTQLATKVSHELVLMKNNNVINNQHNPHMPLQRTSQQQQQRQISIMQQTQIHHHHFQHNNSIIPQMYHRNVVKEVVGDEDEAELPPIPTPRSKKEVFD</sequence>
<dbReference type="EMBL" id="CAQQ02066578">
    <property type="status" value="NOT_ANNOTATED_CDS"/>
    <property type="molecule type" value="Genomic_DNA"/>
</dbReference>
<dbReference type="HOGENOM" id="CLU_840175_0_0_1"/>
<evidence type="ECO:0000256" key="1">
    <source>
        <dbReference type="SAM" id="MobiDB-lite"/>
    </source>
</evidence>
<proteinExistence type="predicted"/>
<evidence type="ECO:0000313" key="2">
    <source>
        <dbReference type="EnsemblMetazoa" id="MESCA011158-PA"/>
    </source>
</evidence>
<feature type="region of interest" description="Disordered" evidence="1">
    <location>
        <begin position="131"/>
        <end position="160"/>
    </location>
</feature>
<feature type="region of interest" description="Disordered" evidence="1">
    <location>
        <begin position="185"/>
        <end position="207"/>
    </location>
</feature>
<accession>T1H4E9</accession>
<feature type="compositionally biased region" description="Low complexity" evidence="1">
    <location>
        <begin position="32"/>
        <end position="43"/>
    </location>
</feature>
<feature type="region of interest" description="Disordered" evidence="1">
    <location>
        <begin position="32"/>
        <end position="60"/>
    </location>
</feature>
<dbReference type="STRING" id="36166.T1H4E9"/>
<protein>
    <submittedName>
        <fullName evidence="2">Uncharacterized protein</fullName>
    </submittedName>
</protein>
<dbReference type="EnsemblMetazoa" id="MESCA011158-RA">
    <property type="protein sequence ID" value="MESCA011158-PA"/>
    <property type="gene ID" value="MESCA011158"/>
</dbReference>
<dbReference type="EMBL" id="CAQQ02066577">
    <property type="status" value="NOT_ANNOTATED_CDS"/>
    <property type="molecule type" value="Genomic_DNA"/>
</dbReference>
<feature type="region of interest" description="Disordered" evidence="1">
    <location>
        <begin position="311"/>
        <end position="331"/>
    </location>
</feature>